<dbReference type="RefSeq" id="WP_157428666.1">
    <property type="nucleotide sequence ID" value="NZ_BAAANK010000005.1"/>
</dbReference>
<dbReference type="InterPro" id="IPR000086">
    <property type="entry name" value="NUDIX_hydrolase_dom"/>
</dbReference>
<evidence type="ECO:0000259" key="3">
    <source>
        <dbReference type="PROSITE" id="PS51462"/>
    </source>
</evidence>
<evidence type="ECO:0000256" key="2">
    <source>
        <dbReference type="SAM" id="MobiDB-lite"/>
    </source>
</evidence>
<dbReference type="PANTHER" id="PTHR11839">
    <property type="entry name" value="UDP/ADP-SUGAR PYROPHOSPHATASE"/>
    <property type="match status" value="1"/>
</dbReference>
<dbReference type="Pfam" id="PF00293">
    <property type="entry name" value="NUDIX"/>
    <property type="match status" value="1"/>
</dbReference>
<evidence type="ECO:0000313" key="4">
    <source>
        <dbReference type="EMBL" id="GAA1836630.1"/>
    </source>
</evidence>
<feature type="region of interest" description="Disordered" evidence="2">
    <location>
        <begin position="205"/>
        <end position="242"/>
    </location>
</feature>
<organism evidence="4 5">
    <name type="scientific">Agromyces salentinus</name>
    <dbReference type="NCBI Taxonomy" id="269421"/>
    <lineage>
        <taxon>Bacteria</taxon>
        <taxon>Bacillati</taxon>
        <taxon>Actinomycetota</taxon>
        <taxon>Actinomycetes</taxon>
        <taxon>Micrococcales</taxon>
        <taxon>Microbacteriaceae</taxon>
        <taxon>Agromyces</taxon>
    </lineage>
</organism>
<accession>A0ABN2MT30</accession>
<proteinExistence type="predicted"/>
<reference evidence="4 5" key="1">
    <citation type="journal article" date="2019" name="Int. J. Syst. Evol. Microbiol.">
        <title>The Global Catalogue of Microorganisms (GCM) 10K type strain sequencing project: providing services to taxonomists for standard genome sequencing and annotation.</title>
        <authorList>
            <consortium name="The Broad Institute Genomics Platform"/>
            <consortium name="The Broad Institute Genome Sequencing Center for Infectious Disease"/>
            <person name="Wu L."/>
            <person name="Ma J."/>
        </authorList>
    </citation>
    <scope>NUCLEOTIDE SEQUENCE [LARGE SCALE GENOMIC DNA]</scope>
    <source>
        <strain evidence="4 5">JCM 14323</strain>
    </source>
</reference>
<dbReference type="CDD" id="cd24158">
    <property type="entry name" value="NUDIX_ADPRase_Rv1700"/>
    <property type="match status" value="1"/>
</dbReference>
<dbReference type="GO" id="GO:0016787">
    <property type="term" value="F:hydrolase activity"/>
    <property type="evidence" value="ECO:0007669"/>
    <property type="project" value="UniProtKB-KW"/>
</dbReference>
<dbReference type="EMBL" id="BAAANK010000005">
    <property type="protein sequence ID" value="GAA1836630.1"/>
    <property type="molecule type" value="Genomic_DNA"/>
</dbReference>
<dbReference type="InterPro" id="IPR015797">
    <property type="entry name" value="NUDIX_hydrolase-like_dom_sf"/>
</dbReference>
<keyword evidence="5" id="KW-1185">Reference proteome</keyword>
<protein>
    <submittedName>
        <fullName evidence="4">NUDIX hydrolase</fullName>
    </submittedName>
</protein>
<dbReference type="PROSITE" id="PS51462">
    <property type="entry name" value="NUDIX"/>
    <property type="match status" value="1"/>
</dbReference>
<gene>
    <name evidence="4" type="ORF">GCM10009750_22010</name>
</gene>
<comment type="caution">
    <text evidence="4">The sequence shown here is derived from an EMBL/GenBank/DDBJ whole genome shotgun (WGS) entry which is preliminary data.</text>
</comment>
<name>A0ABN2MT30_9MICO</name>
<dbReference type="PANTHER" id="PTHR11839:SF31">
    <property type="entry name" value="ADP-RIBOSE PYROPHOSPHATASE"/>
    <property type="match status" value="1"/>
</dbReference>
<evidence type="ECO:0000313" key="5">
    <source>
        <dbReference type="Proteomes" id="UP001501746"/>
    </source>
</evidence>
<dbReference type="Proteomes" id="UP001501746">
    <property type="component" value="Unassembled WGS sequence"/>
</dbReference>
<evidence type="ECO:0000256" key="1">
    <source>
        <dbReference type="ARBA" id="ARBA00022801"/>
    </source>
</evidence>
<dbReference type="SUPFAM" id="SSF55811">
    <property type="entry name" value="Nudix"/>
    <property type="match status" value="1"/>
</dbReference>
<sequence>MPDPLDLEVEPLADERVSVPVSASELAFEGRVWDIRRETFDLGGGPIVRDYMDHPGAVAVLALDEEDRAFLIRQYRHPVRTRDWEIPAGLLDVGGEDPLEAAKRELAEEGDLEASDWSVLSDFFTSPGGSDEALRIYLARGLTATASAFAREDEEAHIEMRWVPLDDCVEAVLARRVQNPSLVIGILAAHASKALGWRTLGPADAPWPGRSTPRIAGSRAGEAVHAASDQARGSDRAPAAHG</sequence>
<dbReference type="Gene3D" id="3.90.79.10">
    <property type="entry name" value="Nucleoside Triphosphate Pyrophosphohydrolase"/>
    <property type="match status" value="1"/>
</dbReference>
<feature type="domain" description="Nudix hydrolase" evidence="3">
    <location>
        <begin position="52"/>
        <end position="190"/>
    </location>
</feature>
<keyword evidence="1 4" id="KW-0378">Hydrolase</keyword>